<reference evidence="1 2" key="1">
    <citation type="journal article" date="2023" name="Science">
        <title>Complex scaffold remodeling in plant triterpene biosynthesis.</title>
        <authorList>
            <person name="De La Pena R."/>
            <person name="Hodgson H."/>
            <person name="Liu J.C."/>
            <person name="Stephenson M.J."/>
            <person name="Martin A.C."/>
            <person name="Owen C."/>
            <person name="Harkess A."/>
            <person name="Leebens-Mack J."/>
            <person name="Jimenez L.E."/>
            <person name="Osbourn A."/>
            <person name="Sattely E.S."/>
        </authorList>
    </citation>
    <scope>NUCLEOTIDE SEQUENCE [LARGE SCALE GENOMIC DNA]</scope>
    <source>
        <strain evidence="2">cv. JPN11</strain>
        <tissue evidence="1">Leaf</tissue>
    </source>
</reference>
<organism evidence="1 2">
    <name type="scientific">Melia azedarach</name>
    <name type="common">Chinaberry tree</name>
    <dbReference type="NCBI Taxonomy" id="155640"/>
    <lineage>
        <taxon>Eukaryota</taxon>
        <taxon>Viridiplantae</taxon>
        <taxon>Streptophyta</taxon>
        <taxon>Embryophyta</taxon>
        <taxon>Tracheophyta</taxon>
        <taxon>Spermatophyta</taxon>
        <taxon>Magnoliopsida</taxon>
        <taxon>eudicotyledons</taxon>
        <taxon>Gunneridae</taxon>
        <taxon>Pentapetalae</taxon>
        <taxon>rosids</taxon>
        <taxon>malvids</taxon>
        <taxon>Sapindales</taxon>
        <taxon>Meliaceae</taxon>
        <taxon>Melia</taxon>
    </lineage>
</organism>
<comment type="caution">
    <text evidence="1">The sequence shown here is derived from an EMBL/GenBank/DDBJ whole genome shotgun (WGS) entry which is preliminary data.</text>
</comment>
<protein>
    <submittedName>
        <fullName evidence="1">RING-H2 finger protein</fullName>
    </submittedName>
</protein>
<dbReference type="Proteomes" id="UP001164539">
    <property type="component" value="Chromosome 3"/>
</dbReference>
<gene>
    <name evidence="1" type="ORF">OWV82_005687</name>
</gene>
<evidence type="ECO:0000313" key="2">
    <source>
        <dbReference type="Proteomes" id="UP001164539"/>
    </source>
</evidence>
<dbReference type="EMBL" id="CM051396">
    <property type="protein sequence ID" value="KAJ4722133.1"/>
    <property type="molecule type" value="Genomic_DNA"/>
</dbReference>
<evidence type="ECO:0000313" key="1">
    <source>
        <dbReference type="EMBL" id="KAJ4722133.1"/>
    </source>
</evidence>
<sequence>MENDVDSRGQPGFNADKGYALSGKIMLSAIVILFFVVILMVCLHLYARWYLLQARRRHIRRNRNRRTHFVFYVDPTNPNPPNAPNTRGLDASVLKSLPVFVYSSKTRAEVMDCAVCLSEFEENESGRVLPKCNHSFHIDCIDMWFHSHTTCPLCRSPVELVTEDPAQVVIPVSEPGSSSNVCDTCRQEEATRNSNGGVGNESTGCDSTASQGQTQSSSRSPVGRMLSFKRMLSRERRGNPTAPGNASSCSANGNEVDIERGREGD</sequence>
<proteinExistence type="predicted"/>
<name>A0ACC1YF36_MELAZ</name>
<accession>A0ACC1YF36</accession>
<keyword evidence="2" id="KW-1185">Reference proteome</keyword>